<reference evidence="2" key="1">
    <citation type="submission" date="2023-10" db="EMBL/GenBank/DDBJ databases">
        <title>Chromosome-level genome of the transformable northern wattle, Acacia crassicarpa.</title>
        <authorList>
            <person name="Massaro I."/>
            <person name="Sinha N.R."/>
            <person name="Poethig S."/>
            <person name="Leichty A.R."/>
        </authorList>
    </citation>
    <scope>NUCLEOTIDE SEQUENCE</scope>
    <source>
        <strain evidence="2">Acra3RX</strain>
        <tissue evidence="2">Leaf</tissue>
    </source>
</reference>
<gene>
    <name evidence="2" type="ORF">QN277_025007</name>
</gene>
<feature type="domain" description="Reverse transcriptase" evidence="1">
    <location>
        <begin position="35"/>
        <end position="124"/>
    </location>
</feature>
<dbReference type="PANTHER" id="PTHR33064">
    <property type="entry name" value="POL PROTEIN"/>
    <property type="match status" value="1"/>
</dbReference>
<dbReference type="InterPro" id="IPR000477">
    <property type="entry name" value="RT_dom"/>
</dbReference>
<dbReference type="PANTHER" id="PTHR33064:SF37">
    <property type="entry name" value="RIBONUCLEASE H"/>
    <property type="match status" value="1"/>
</dbReference>
<protein>
    <recommendedName>
        <fullName evidence="1">Reverse transcriptase domain-containing protein</fullName>
    </recommendedName>
</protein>
<name>A0AAE1JDD7_9FABA</name>
<dbReference type="Pfam" id="PF00078">
    <property type="entry name" value="RVT_1"/>
    <property type="match status" value="1"/>
</dbReference>
<dbReference type="EMBL" id="JAWXYG010000007">
    <property type="protein sequence ID" value="KAK4268335.1"/>
    <property type="molecule type" value="Genomic_DNA"/>
</dbReference>
<dbReference type="InterPro" id="IPR043128">
    <property type="entry name" value="Rev_trsase/Diguanyl_cyclase"/>
</dbReference>
<proteinExistence type="predicted"/>
<keyword evidence="3" id="KW-1185">Reference proteome</keyword>
<evidence type="ECO:0000313" key="3">
    <source>
        <dbReference type="Proteomes" id="UP001293593"/>
    </source>
</evidence>
<dbReference type="InterPro" id="IPR043502">
    <property type="entry name" value="DNA/RNA_pol_sf"/>
</dbReference>
<dbReference type="Gene3D" id="3.30.70.270">
    <property type="match status" value="1"/>
</dbReference>
<evidence type="ECO:0000313" key="2">
    <source>
        <dbReference type="EMBL" id="KAK4268335.1"/>
    </source>
</evidence>
<dbReference type="InterPro" id="IPR051320">
    <property type="entry name" value="Viral_Replic_Matur_Polypro"/>
</dbReference>
<evidence type="ECO:0000259" key="1">
    <source>
        <dbReference type="Pfam" id="PF00078"/>
    </source>
</evidence>
<dbReference type="Proteomes" id="UP001293593">
    <property type="component" value="Unassembled WGS sequence"/>
</dbReference>
<organism evidence="2 3">
    <name type="scientific">Acacia crassicarpa</name>
    <name type="common">northern wattle</name>
    <dbReference type="NCBI Taxonomy" id="499986"/>
    <lineage>
        <taxon>Eukaryota</taxon>
        <taxon>Viridiplantae</taxon>
        <taxon>Streptophyta</taxon>
        <taxon>Embryophyta</taxon>
        <taxon>Tracheophyta</taxon>
        <taxon>Spermatophyta</taxon>
        <taxon>Magnoliopsida</taxon>
        <taxon>eudicotyledons</taxon>
        <taxon>Gunneridae</taxon>
        <taxon>Pentapetalae</taxon>
        <taxon>rosids</taxon>
        <taxon>fabids</taxon>
        <taxon>Fabales</taxon>
        <taxon>Fabaceae</taxon>
        <taxon>Caesalpinioideae</taxon>
        <taxon>mimosoid clade</taxon>
        <taxon>Acacieae</taxon>
        <taxon>Acacia</taxon>
    </lineage>
</organism>
<comment type="caution">
    <text evidence="2">The sequence shown here is derived from an EMBL/GenBank/DDBJ whole genome shotgun (WGS) entry which is preliminary data.</text>
</comment>
<dbReference type="AlphaFoldDB" id="A0AAE1JDD7"/>
<sequence length="169" mass="20296">MKNPPAEFQRRMQGIFRRPTRAFGMKNPPAEFQRRMQGIFRRPTRAFGMKNPPAEHQRRMQGIFNDFDYVVVHVDDILVFSRNMIDHTRHLLEVLRRFDQSGVIISKKKMELAKRERVFLGVTIGEGKLQLQKSLVQLYNQRKRKSICNRRWFIVQFNQYSQRWQLTSA</sequence>
<dbReference type="SUPFAM" id="SSF56672">
    <property type="entry name" value="DNA/RNA polymerases"/>
    <property type="match status" value="1"/>
</dbReference>
<accession>A0AAE1JDD7</accession>